<evidence type="ECO:0000259" key="2">
    <source>
        <dbReference type="PROSITE" id="PS51112"/>
    </source>
</evidence>
<dbReference type="InterPro" id="IPR023473">
    <property type="entry name" value="AMMECR1"/>
</dbReference>
<dbReference type="NCBIfam" id="TIGR04336">
    <property type="entry name" value="AmmeMemoSam_B"/>
    <property type="match status" value="1"/>
</dbReference>
<dbReference type="Pfam" id="PF01875">
    <property type="entry name" value="Memo"/>
    <property type="match status" value="1"/>
</dbReference>
<keyword evidence="4" id="KW-1185">Reference proteome</keyword>
<evidence type="ECO:0000313" key="4">
    <source>
        <dbReference type="Proteomes" id="UP000630353"/>
    </source>
</evidence>
<gene>
    <name evidence="3" type="ORF">GCM10017083_29170</name>
</gene>
<dbReference type="InterPro" id="IPR027485">
    <property type="entry name" value="AMMECR1_N"/>
</dbReference>
<accession>A0A918XSP7</accession>
<evidence type="ECO:0000256" key="1">
    <source>
        <dbReference type="ARBA" id="ARBA00006315"/>
    </source>
</evidence>
<dbReference type="CDD" id="cd07361">
    <property type="entry name" value="MEMO_like"/>
    <property type="match status" value="1"/>
</dbReference>
<dbReference type="NCBIfam" id="TIGR00296">
    <property type="entry name" value="TIGR00296 family protein"/>
    <property type="match status" value="1"/>
</dbReference>
<name>A0A918XSP7_9PROT</name>
<dbReference type="AlphaFoldDB" id="A0A918XSP7"/>
<protein>
    <submittedName>
        <fullName evidence="3">MEMO1 family protein</fullName>
    </submittedName>
</protein>
<dbReference type="SUPFAM" id="SSF143447">
    <property type="entry name" value="AMMECR1-like"/>
    <property type="match status" value="1"/>
</dbReference>
<dbReference type="PROSITE" id="PS51112">
    <property type="entry name" value="AMMECR1"/>
    <property type="match status" value="1"/>
</dbReference>
<dbReference type="InterPro" id="IPR036071">
    <property type="entry name" value="AMMECR1_dom_sf"/>
</dbReference>
<feature type="domain" description="AMMECR1" evidence="2">
    <location>
        <begin position="280"/>
        <end position="467"/>
    </location>
</feature>
<dbReference type="InterPro" id="IPR002737">
    <property type="entry name" value="MEMO1_fam"/>
</dbReference>
<reference evidence="3" key="1">
    <citation type="journal article" date="2014" name="Int. J. Syst. Evol. Microbiol.">
        <title>Complete genome sequence of Corynebacterium casei LMG S-19264T (=DSM 44701T), isolated from a smear-ripened cheese.</title>
        <authorList>
            <consortium name="US DOE Joint Genome Institute (JGI-PGF)"/>
            <person name="Walter F."/>
            <person name="Albersmeier A."/>
            <person name="Kalinowski J."/>
            <person name="Ruckert C."/>
        </authorList>
    </citation>
    <scope>NUCLEOTIDE SEQUENCE</scope>
    <source>
        <strain evidence="3">KCTC 42651</strain>
    </source>
</reference>
<evidence type="ECO:0000313" key="3">
    <source>
        <dbReference type="EMBL" id="GHD53026.1"/>
    </source>
</evidence>
<dbReference type="PANTHER" id="PTHR11060:SF0">
    <property type="entry name" value="PROTEIN MEMO1"/>
    <property type="match status" value="1"/>
</dbReference>
<dbReference type="Gene3D" id="3.30.700.20">
    <property type="entry name" value="Hypothetical protein ph0010, domain 1"/>
    <property type="match status" value="1"/>
</dbReference>
<dbReference type="NCBIfam" id="TIGR04335">
    <property type="entry name" value="AmmeMemoSam_A"/>
    <property type="match status" value="1"/>
</dbReference>
<organism evidence="3 4">
    <name type="scientific">Thalassobaculum fulvum</name>
    <dbReference type="NCBI Taxonomy" id="1633335"/>
    <lineage>
        <taxon>Bacteria</taxon>
        <taxon>Pseudomonadati</taxon>
        <taxon>Pseudomonadota</taxon>
        <taxon>Alphaproteobacteria</taxon>
        <taxon>Rhodospirillales</taxon>
        <taxon>Thalassobaculaceae</taxon>
        <taxon>Thalassobaculum</taxon>
    </lineage>
</organism>
<proteinExistence type="inferred from homology"/>
<dbReference type="EMBL" id="BMZS01000006">
    <property type="protein sequence ID" value="GHD53026.1"/>
    <property type="molecule type" value="Genomic_DNA"/>
</dbReference>
<dbReference type="InterPro" id="IPR002733">
    <property type="entry name" value="AMMECR1_domain"/>
</dbReference>
<dbReference type="Gene3D" id="3.30.1490.150">
    <property type="entry name" value="Hypothetical protein ph0010, domain 2"/>
    <property type="match status" value="1"/>
</dbReference>
<sequence>MVTMTPSANVSVRPPEVAGRFYPDSHNACVDLLERCLAAARPSGGVDAKILVAPHAGWVFSGPIAGTAYASLRRRADAIRRVVLLGPAHRVAFRGIATTSVDAWATPLGTLAVDWKALTEALAVPGVAVADAAFAEEHSLEVHAPFIQRVFPRAAIVPLLVGDAPMALVSEVVGRLWGGPETLILVSSDLSHFHDQATARRLDAETAGLIETLRPENLNGRGACGHRALAGVLDQARSRDLRATTFDLRTSGDTRGNPDRVVGYGAFALEYAHAARLPEADRRQLIEAARFGVKFGIEHGRTPKVGLGGGLSPTLTTRRACFVTLTLDGRLRGCIGSMAPHRPLLPDVIDNAWKAAFGDPRFPPLTAEELDRIEVSVSILSTPRPMSFADEADLVRQLRPDIDGLIMHDADRRGIFLPSVWSGLPKAETFLTQLKRKAGLPTDHWSETLRVFRYTTESFGAAFREVA</sequence>
<dbReference type="Gene3D" id="3.40.830.10">
    <property type="entry name" value="LigB-like"/>
    <property type="match status" value="1"/>
</dbReference>
<dbReference type="Proteomes" id="UP000630353">
    <property type="component" value="Unassembled WGS sequence"/>
</dbReference>
<comment type="similarity">
    <text evidence="1">Belongs to the MEMO1 family.</text>
</comment>
<dbReference type="PANTHER" id="PTHR11060">
    <property type="entry name" value="PROTEIN MEMO1"/>
    <property type="match status" value="1"/>
</dbReference>
<dbReference type="InterPro" id="IPR027623">
    <property type="entry name" value="AmmeMemoSam_A"/>
</dbReference>
<dbReference type="Pfam" id="PF01871">
    <property type="entry name" value="AMMECR1"/>
    <property type="match status" value="1"/>
</dbReference>
<reference evidence="3" key="2">
    <citation type="submission" date="2020-09" db="EMBL/GenBank/DDBJ databases">
        <authorList>
            <person name="Sun Q."/>
            <person name="Kim S."/>
        </authorList>
    </citation>
    <scope>NUCLEOTIDE SEQUENCE</scope>
    <source>
        <strain evidence="3">KCTC 42651</strain>
    </source>
</reference>
<comment type="caution">
    <text evidence="3">The sequence shown here is derived from an EMBL/GenBank/DDBJ whole genome shotgun (WGS) entry which is preliminary data.</text>
</comment>